<proteinExistence type="predicted"/>
<comment type="caution">
    <text evidence="2">The sequence shown here is derived from an EMBL/GenBank/DDBJ whole genome shotgun (WGS) entry which is preliminary data.</text>
</comment>
<feature type="compositionally biased region" description="Basic and acidic residues" evidence="1">
    <location>
        <begin position="1"/>
        <end position="10"/>
    </location>
</feature>
<sequence>MVRERDDAPGRRCSVSVSPSSGLEDEVGVGSAFRVLVSRPALPVGVRRSGALSQGRHHLWNTGRGISFHSWRQLLHPPHPLLLLRLLLVEVIRRQHDELHGVGDLVLFPPDDRFSGAALLQLALQLQRDRYVQLVNLHRLPAALLHRVNNNNNNIR</sequence>
<protein>
    <submittedName>
        <fullName evidence="2">Uncharacterized protein</fullName>
    </submittedName>
</protein>
<dbReference type="AlphaFoldDB" id="A0A7J5ZCW4"/>
<gene>
    <name evidence="2" type="ORF">F7725_022064</name>
</gene>
<keyword evidence="3" id="KW-1185">Reference proteome</keyword>
<name>A0A7J5ZCW4_DISMA</name>
<dbReference type="EMBL" id="JAAKFY010000003">
    <property type="protein sequence ID" value="KAF3859665.1"/>
    <property type="molecule type" value="Genomic_DNA"/>
</dbReference>
<evidence type="ECO:0000313" key="3">
    <source>
        <dbReference type="Proteomes" id="UP000518266"/>
    </source>
</evidence>
<accession>A0A7J5ZCW4</accession>
<evidence type="ECO:0000313" key="2">
    <source>
        <dbReference type="EMBL" id="KAF3859665.1"/>
    </source>
</evidence>
<organism evidence="2 3">
    <name type="scientific">Dissostichus mawsoni</name>
    <name type="common">Antarctic cod</name>
    <dbReference type="NCBI Taxonomy" id="36200"/>
    <lineage>
        <taxon>Eukaryota</taxon>
        <taxon>Metazoa</taxon>
        <taxon>Chordata</taxon>
        <taxon>Craniata</taxon>
        <taxon>Vertebrata</taxon>
        <taxon>Euteleostomi</taxon>
        <taxon>Actinopterygii</taxon>
        <taxon>Neopterygii</taxon>
        <taxon>Teleostei</taxon>
        <taxon>Neoteleostei</taxon>
        <taxon>Acanthomorphata</taxon>
        <taxon>Eupercaria</taxon>
        <taxon>Perciformes</taxon>
        <taxon>Notothenioidei</taxon>
        <taxon>Nototheniidae</taxon>
        <taxon>Dissostichus</taxon>
    </lineage>
</organism>
<reference evidence="2 3" key="1">
    <citation type="submission" date="2020-03" db="EMBL/GenBank/DDBJ databases">
        <title>Dissostichus mawsoni Genome sequencing and assembly.</title>
        <authorList>
            <person name="Park H."/>
        </authorList>
    </citation>
    <scope>NUCLEOTIDE SEQUENCE [LARGE SCALE GENOMIC DNA]</scope>
    <source>
        <strain evidence="2">DM0001</strain>
        <tissue evidence="2">Muscle</tissue>
    </source>
</reference>
<dbReference type="Proteomes" id="UP000518266">
    <property type="component" value="Unassembled WGS sequence"/>
</dbReference>
<feature type="region of interest" description="Disordered" evidence="1">
    <location>
        <begin position="1"/>
        <end position="22"/>
    </location>
</feature>
<evidence type="ECO:0000256" key="1">
    <source>
        <dbReference type="SAM" id="MobiDB-lite"/>
    </source>
</evidence>